<organism evidence="1 2">
    <name type="scientific">Candidatus Roizmanbacteria bacterium RIFCSPLOWO2_01_FULL_37_12</name>
    <dbReference type="NCBI Taxonomy" id="1802056"/>
    <lineage>
        <taxon>Bacteria</taxon>
        <taxon>Candidatus Roizmaniibacteriota</taxon>
    </lineage>
</organism>
<evidence type="ECO:0000313" key="2">
    <source>
        <dbReference type="Proteomes" id="UP000177698"/>
    </source>
</evidence>
<dbReference type="STRING" id="1802056.A2954_04580"/>
<evidence type="ECO:0008006" key="3">
    <source>
        <dbReference type="Google" id="ProtNLM"/>
    </source>
</evidence>
<comment type="caution">
    <text evidence="1">The sequence shown here is derived from an EMBL/GenBank/DDBJ whole genome shotgun (WGS) entry which is preliminary data.</text>
</comment>
<dbReference type="Proteomes" id="UP000177698">
    <property type="component" value="Unassembled WGS sequence"/>
</dbReference>
<accession>A0A1F7IFY1</accession>
<name>A0A1F7IFY1_9BACT</name>
<proteinExistence type="predicted"/>
<dbReference type="EMBL" id="MGAG01000003">
    <property type="protein sequence ID" value="OGK42257.1"/>
    <property type="molecule type" value="Genomic_DNA"/>
</dbReference>
<reference evidence="1 2" key="1">
    <citation type="journal article" date="2016" name="Nat. Commun.">
        <title>Thousands of microbial genomes shed light on interconnected biogeochemical processes in an aquifer system.</title>
        <authorList>
            <person name="Anantharaman K."/>
            <person name="Brown C.T."/>
            <person name="Hug L.A."/>
            <person name="Sharon I."/>
            <person name="Castelle C.J."/>
            <person name="Probst A.J."/>
            <person name="Thomas B.C."/>
            <person name="Singh A."/>
            <person name="Wilkins M.J."/>
            <person name="Karaoz U."/>
            <person name="Brodie E.L."/>
            <person name="Williams K.H."/>
            <person name="Hubbard S.S."/>
            <person name="Banfield J.F."/>
        </authorList>
    </citation>
    <scope>NUCLEOTIDE SEQUENCE [LARGE SCALE GENOMIC DNA]</scope>
</reference>
<sequence>MIKKNMKAIYTNHAEKKLNLLKLSKIKVNKKIIEKIISNPLHKDTVSDYPKIIASGILDKNHIIRIVYKIENDIITVITCYPAQKGRYFI</sequence>
<dbReference type="AlphaFoldDB" id="A0A1F7IFY1"/>
<evidence type="ECO:0000313" key="1">
    <source>
        <dbReference type="EMBL" id="OGK42257.1"/>
    </source>
</evidence>
<protein>
    <recommendedName>
        <fullName evidence="3">DUF4258 domain-containing protein</fullName>
    </recommendedName>
</protein>
<gene>
    <name evidence="1" type="ORF">A2954_04580</name>
</gene>